<dbReference type="GO" id="GO:0005524">
    <property type="term" value="F:ATP binding"/>
    <property type="evidence" value="ECO:0007669"/>
    <property type="project" value="InterPro"/>
</dbReference>
<evidence type="ECO:0000259" key="4">
    <source>
        <dbReference type="Pfam" id="PF09511"/>
    </source>
</evidence>
<feature type="compositionally biased region" description="Low complexity" evidence="2">
    <location>
        <begin position="773"/>
        <end position="796"/>
    </location>
</feature>
<sequence length="992" mass="105228">MTRPAFLAQHATGPFHLGVKENGCILFIAAVSATDVVVTSKHSLASMHAAKGAEWLDTHLAAKGLKRADFAAFLYANKCTAVFELTDDAFEEHVLPYPPEMSGLWLHGLNYNTVEWHGVPVAAVHQVGEAFGLRVVHHETFATWDEASAFWATHRKVAVPGADDRDIEGWVVRCVVDGKDRQFKVKYDQPYLLYREWREVTRAVLKQYKDTVKASKGKRVTSVDFKLRPPRHALSRQYAAWVKQKVVADPGLFDGFEQNQGIFRVRDAFLAESGLASEIGKVQALARGQDKVVLIPVAVQGCGKSTVSAVLHALIPSIAVVQNDALAALPGPKTAGGGWERFHSAILDALAEKQAVFADRNNHTREMRDALVAAIREAYPAARILFVAWKIDHKNQGALLATLVDRLYGRGDAHATLTPANSDVIPAVKMFLSSHEAVDDDEVADAHGSEPGVSQDEDAHRAIRVDLDVAATPEHNVWKVLEALRDLDARIVPKAVMARKRVSDAVAAYHAVQDRARRELPAARARLENAEAAAQAALEALRRAEGAAGIMPGNNKKKGKSKNKVLADPAAATLAQLEAVKAAKAAHDAAAAEVEAATKALADLAGPAAFLAKNKRADRLRYYGIALGDPATVLAESDPVRQSMPKTLKLKNDLLHVTLWFMDEDKKGNKQQQQQSQEKGKGDDAAANASVAPQSRPVTAQSSPSTKSAASATSRPETAPEATVPDQGHDDGGWTTVAGPVGKGSRGGKGKNKGKGGATGSAASVTQQLEVMSISSSQPRQRSAQRPGSATAAAEPTSVAALLHAKRSDSQQNGGGGNKGPVGATFIEPVAPAGAAARAKKQGGGGGGRGKKGGANKGAAETTTAAPYAEAVSPAPVPAETPAPASTSIDAAELKKQYQMLARAATRASVVIDELRYTDRVAAFRVAKVELPDGAELPPSTDPMRILHVTYALSDKAKAVEANNLFAPDAQKVTTVRLAKPIVLDGRVAGMM</sequence>
<evidence type="ECO:0000313" key="6">
    <source>
        <dbReference type="Proteomes" id="UP000054350"/>
    </source>
</evidence>
<dbReference type="SUPFAM" id="SSF52540">
    <property type="entry name" value="P-loop containing nucleoside triphosphate hydrolases"/>
    <property type="match status" value="1"/>
</dbReference>
<feature type="region of interest" description="Disordered" evidence="2">
    <location>
        <begin position="666"/>
        <end position="796"/>
    </location>
</feature>
<dbReference type="InterPro" id="IPR027417">
    <property type="entry name" value="P-loop_NTPase"/>
</dbReference>
<dbReference type="Pfam" id="PF08303">
    <property type="entry name" value="tRNA_lig_kinase"/>
    <property type="match status" value="1"/>
</dbReference>
<evidence type="ECO:0000313" key="5">
    <source>
        <dbReference type="EMBL" id="KNE60741.1"/>
    </source>
</evidence>
<dbReference type="Proteomes" id="UP000054350">
    <property type="component" value="Unassembled WGS sequence"/>
</dbReference>
<reference evidence="5 6" key="1">
    <citation type="submission" date="2009-11" db="EMBL/GenBank/DDBJ databases">
        <title>Annotation of Allomyces macrogynus ATCC 38327.</title>
        <authorList>
            <consortium name="The Broad Institute Genome Sequencing Platform"/>
            <person name="Russ C."/>
            <person name="Cuomo C."/>
            <person name="Burger G."/>
            <person name="Gray M.W."/>
            <person name="Holland P.W.H."/>
            <person name="King N."/>
            <person name="Lang F.B.F."/>
            <person name="Roger A.J."/>
            <person name="Ruiz-Trillo I."/>
            <person name="Young S.K."/>
            <person name="Zeng Q."/>
            <person name="Gargeya S."/>
            <person name="Fitzgerald M."/>
            <person name="Haas B."/>
            <person name="Abouelleil A."/>
            <person name="Alvarado L."/>
            <person name="Arachchi H.M."/>
            <person name="Berlin A."/>
            <person name="Chapman S.B."/>
            <person name="Gearin G."/>
            <person name="Goldberg J."/>
            <person name="Griggs A."/>
            <person name="Gujja S."/>
            <person name="Hansen M."/>
            <person name="Heiman D."/>
            <person name="Howarth C."/>
            <person name="Larimer J."/>
            <person name="Lui A."/>
            <person name="MacDonald P.J.P."/>
            <person name="McCowen C."/>
            <person name="Montmayeur A."/>
            <person name="Murphy C."/>
            <person name="Neiman D."/>
            <person name="Pearson M."/>
            <person name="Priest M."/>
            <person name="Roberts A."/>
            <person name="Saif S."/>
            <person name="Shea T."/>
            <person name="Sisk P."/>
            <person name="Stolte C."/>
            <person name="Sykes S."/>
            <person name="Wortman J."/>
            <person name="Nusbaum C."/>
            <person name="Birren B."/>
        </authorList>
    </citation>
    <scope>NUCLEOTIDE SEQUENCE [LARGE SCALE GENOMIC DNA]</scope>
    <source>
        <strain evidence="5 6">ATCC 38327</strain>
    </source>
</reference>
<feature type="region of interest" description="Disordered" evidence="2">
    <location>
        <begin position="867"/>
        <end position="886"/>
    </location>
</feature>
<dbReference type="OrthoDB" id="276239at2759"/>
<dbReference type="VEuPathDB" id="FungiDB:AMAG_06103"/>
<name>A0A0L0SE33_ALLM3</name>
<dbReference type="GO" id="GO:0003972">
    <property type="term" value="F:RNA ligase (ATP) activity"/>
    <property type="evidence" value="ECO:0007669"/>
    <property type="project" value="InterPro"/>
</dbReference>
<dbReference type="Gene3D" id="3.40.50.300">
    <property type="entry name" value="P-loop containing nucleotide triphosphate hydrolases"/>
    <property type="match status" value="1"/>
</dbReference>
<feature type="compositionally biased region" description="Low complexity" evidence="2">
    <location>
        <begin position="699"/>
        <end position="714"/>
    </location>
</feature>
<evidence type="ECO:0000256" key="1">
    <source>
        <dbReference type="SAM" id="Coils"/>
    </source>
</evidence>
<accession>A0A0L0SE33</accession>
<evidence type="ECO:0008006" key="7">
    <source>
        <dbReference type="Google" id="ProtNLM"/>
    </source>
</evidence>
<evidence type="ECO:0000259" key="3">
    <source>
        <dbReference type="Pfam" id="PF08303"/>
    </source>
</evidence>
<feature type="domain" description="tRNA ligase kinase" evidence="3">
    <location>
        <begin position="293"/>
        <end position="445"/>
    </location>
</feature>
<dbReference type="PANTHER" id="PTHR32004">
    <property type="entry name" value="TRNA LIGASE"/>
    <property type="match status" value="1"/>
</dbReference>
<dbReference type="PANTHER" id="PTHR32004:SF1">
    <property type="entry name" value="TRNA LIGASE"/>
    <property type="match status" value="1"/>
</dbReference>
<dbReference type="GO" id="GO:0005634">
    <property type="term" value="C:nucleus"/>
    <property type="evidence" value="ECO:0007669"/>
    <property type="project" value="TreeGrafter"/>
</dbReference>
<feature type="region of interest" description="Disordered" evidence="2">
    <location>
        <begin position="807"/>
        <end position="826"/>
    </location>
</feature>
<dbReference type="GO" id="GO:0006388">
    <property type="term" value="P:tRNA splicing, via endonucleolytic cleavage and ligation"/>
    <property type="evidence" value="ECO:0007669"/>
    <property type="project" value="InterPro"/>
</dbReference>
<proteinExistence type="predicted"/>
<keyword evidence="6" id="KW-1185">Reference proteome</keyword>
<gene>
    <name evidence="5" type="ORF">AMAG_06103</name>
</gene>
<dbReference type="InterPro" id="IPR015966">
    <property type="entry name" value="tRNA_lig_kin_fungi"/>
</dbReference>
<reference evidence="6" key="2">
    <citation type="submission" date="2009-11" db="EMBL/GenBank/DDBJ databases">
        <title>The Genome Sequence of Allomyces macrogynus strain ATCC 38327.</title>
        <authorList>
            <consortium name="The Broad Institute Genome Sequencing Platform"/>
            <person name="Russ C."/>
            <person name="Cuomo C."/>
            <person name="Shea T."/>
            <person name="Young S.K."/>
            <person name="Zeng Q."/>
            <person name="Koehrsen M."/>
            <person name="Haas B."/>
            <person name="Borodovsky M."/>
            <person name="Guigo R."/>
            <person name="Alvarado L."/>
            <person name="Berlin A."/>
            <person name="Borenstein D."/>
            <person name="Chen Z."/>
            <person name="Engels R."/>
            <person name="Freedman E."/>
            <person name="Gellesch M."/>
            <person name="Goldberg J."/>
            <person name="Griggs A."/>
            <person name="Gujja S."/>
            <person name="Heiman D."/>
            <person name="Hepburn T."/>
            <person name="Howarth C."/>
            <person name="Jen D."/>
            <person name="Larson L."/>
            <person name="Lewis B."/>
            <person name="Mehta T."/>
            <person name="Park D."/>
            <person name="Pearson M."/>
            <person name="Roberts A."/>
            <person name="Saif S."/>
            <person name="Shenoy N."/>
            <person name="Sisk P."/>
            <person name="Stolte C."/>
            <person name="Sykes S."/>
            <person name="Walk T."/>
            <person name="White J."/>
            <person name="Yandava C."/>
            <person name="Burger G."/>
            <person name="Gray M.W."/>
            <person name="Holland P.W.H."/>
            <person name="King N."/>
            <person name="Lang F.B.F."/>
            <person name="Roger A.J."/>
            <person name="Ruiz-Trillo I."/>
            <person name="Lander E."/>
            <person name="Nusbaum C."/>
        </authorList>
    </citation>
    <scope>NUCLEOTIDE SEQUENCE [LARGE SCALE GENOMIC DNA]</scope>
    <source>
        <strain evidence="6">ATCC 38327</strain>
    </source>
</reference>
<dbReference type="InterPro" id="IPR019039">
    <property type="entry name" value="T4-Rnl1-like_N"/>
</dbReference>
<dbReference type="STRING" id="578462.A0A0L0SE33"/>
<evidence type="ECO:0000256" key="2">
    <source>
        <dbReference type="SAM" id="MobiDB-lite"/>
    </source>
</evidence>
<dbReference type="eggNOG" id="ENOG502QQB9">
    <property type="taxonomic scope" value="Eukaryota"/>
</dbReference>
<feature type="domain" description="T4 RNA ligase 1-like N-terminal" evidence="4">
    <location>
        <begin position="4"/>
        <end position="192"/>
    </location>
</feature>
<keyword evidence="1" id="KW-0175">Coiled coil</keyword>
<dbReference type="AlphaFoldDB" id="A0A0L0SE33"/>
<organism evidence="5 6">
    <name type="scientific">Allomyces macrogynus (strain ATCC 38327)</name>
    <name type="common">Allomyces javanicus var. macrogynus</name>
    <dbReference type="NCBI Taxonomy" id="578462"/>
    <lineage>
        <taxon>Eukaryota</taxon>
        <taxon>Fungi</taxon>
        <taxon>Fungi incertae sedis</taxon>
        <taxon>Blastocladiomycota</taxon>
        <taxon>Blastocladiomycetes</taxon>
        <taxon>Blastocladiales</taxon>
        <taxon>Blastocladiaceae</taxon>
        <taxon>Allomyces</taxon>
    </lineage>
</organism>
<feature type="coiled-coil region" evidence="1">
    <location>
        <begin position="513"/>
        <end position="547"/>
    </location>
</feature>
<dbReference type="EMBL" id="GG745336">
    <property type="protein sequence ID" value="KNE60741.1"/>
    <property type="molecule type" value="Genomic_DNA"/>
</dbReference>
<feature type="region of interest" description="Disordered" evidence="2">
    <location>
        <begin position="833"/>
        <end position="862"/>
    </location>
</feature>
<protein>
    <recommendedName>
        <fullName evidence="7">tRNA ligase</fullName>
    </recommendedName>
</protein>
<dbReference type="Pfam" id="PF09511">
    <property type="entry name" value="RNA_lig_T4_1"/>
    <property type="match status" value="1"/>
</dbReference>